<dbReference type="AlphaFoldDB" id="A0A7W8JB67"/>
<protein>
    <submittedName>
        <fullName evidence="2">Uncharacterized protein</fullName>
    </submittedName>
</protein>
<gene>
    <name evidence="2" type="ORF">HDF10_004079</name>
</gene>
<feature type="transmembrane region" description="Helical" evidence="1">
    <location>
        <begin position="161"/>
        <end position="179"/>
    </location>
</feature>
<accession>A0A7W8JB67</accession>
<evidence type="ECO:0000313" key="3">
    <source>
        <dbReference type="Proteomes" id="UP000569092"/>
    </source>
</evidence>
<keyword evidence="1" id="KW-0472">Membrane</keyword>
<keyword evidence="1" id="KW-0812">Transmembrane</keyword>
<feature type="transmembrane region" description="Helical" evidence="1">
    <location>
        <begin position="51"/>
        <end position="72"/>
    </location>
</feature>
<evidence type="ECO:0000313" key="2">
    <source>
        <dbReference type="EMBL" id="MBB5346072.1"/>
    </source>
</evidence>
<organism evidence="2 3">
    <name type="scientific">Tunturiibacter lichenicola</name>
    <dbReference type="NCBI Taxonomy" id="2051959"/>
    <lineage>
        <taxon>Bacteria</taxon>
        <taxon>Pseudomonadati</taxon>
        <taxon>Acidobacteriota</taxon>
        <taxon>Terriglobia</taxon>
        <taxon>Terriglobales</taxon>
        <taxon>Acidobacteriaceae</taxon>
        <taxon>Tunturiibacter</taxon>
    </lineage>
</organism>
<dbReference type="EMBL" id="JACHDZ010000008">
    <property type="protein sequence ID" value="MBB5346072.1"/>
    <property type="molecule type" value="Genomic_DNA"/>
</dbReference>
<feature type="transmembrane region" description="Helical" evidence="1">
    <location>
        <begin position="102"/>
        <end position="120"/>
    </location>
</feature>
<reference evidence="2 3" key="1">
    <citation type="submission" date="2020-08" db="EMBL/GenBank/DDBJ databases">
        <title>Genomic Encyclopedia of Type Strains, Phase IV (KMG-V): Genome sequencing to study the core and pangenomes of soil and plant-associated prokaryotes.</title>
        <authorList>
            <person name="Whitman W."/>
        </authorList>
    </citation>
    <scope>NUCLEOTIDE SEQUENCE [LARGE SCALE GENOMIC DNA]</scope>
    <source>
        <strain evidence="2 3">M8US30</strain>
    </source>
</reference>
<dbReference type="Proteomes" id="UP000569092">
    <property type="component" value="Unassembled WGS sequence"/>
</dbReference>
<evidence type="ECO:0000256" key="1">
    <source>
        <dbReference type="SAM" id="Phobius"/>
    </source>
</evidence>
<keyword evidence="1" id="KW-1133">Transmembrane helix</keyword>
<comment type="caution">
    <text evidence="2">The sequence shown here is derived from an EMBL/GenBank/DDBJ whole genome shotgun (WGS) entry which is preliminary data.</text>
</comment>
<proteinExistence type="predicted"/>
<name>A0A7W8JB67_9BACT</name>
<sequence>MFWKRIVWLTKCVFCCILGMFVAGRLADLLNPVVWWALHRNATTALSRPMFIPTYYLPLIATYGFALGLIPIHRLKELVASSLGQFNFQPSDRRENVFSRPLLWAWAPVGLVLLLRILTFRTNTDQSVLGAAYGETRFEHFFAPSSWRSTIDTSRWIFDRFVLTGPTLFLFMYTVAVWLRHQFPEPPRKSAEPEV</sequence>